<sequence>MAAADADQPTGLAADALREQYGEPSPIALALIKDHLDEVHRQFVAHSPLVCIATVDEEGAPTVSPKGDAPGFVTVLDERTLLLPDRPGNNKILTLSHAAADPRVALLFFVPGVREMLRVHGDAEVTQEPSLLEHGRANGRLPPSALLVRVRTAYLHCGKAAIRAKLWDPERHVEPGTLPSLGKVLTEQRLVETRDTEALDELVEQTYRQTLY</sequence>
<protein>
    <recommendedName>
        <fullName evidence="1">Pyridoxamine 5'-phosphate oxidase N-terminal domain-containing protein</fullName>
    </recommendedName>
</protein>
<dbReference type="SUPFAM" id="SSF50475">
    <property type="entry name" value="FMN-binding split barrel"/>
    <property type="match status" value="1"/>
</dbReference>
<proteinExistence type="predicted"/>
<dbReference type="RefSeq" id="WP_259312049.1">
    <property type="nucleotide sequence ID" value="NZ_CP087164.1"/>
</dbReference>
<dbReference type="AlphaFoldDB" id="A0A9E6Y1G8"/>
<gene>
    <name evidence="2" type="ORF">DSM104329_04435</name>
</gene>
<dbReference type="InterPro" id="IPR011576">
    <property type="entry name" value="Pyridox_Oxase_N"/>
</dbReference>
<name>A0A9E6Y1G8_9ACTN</name>
<dbReference type="InterPro" id="IPR012349">
    <property type="entry name" value="Split_barrel_FMN-bd"/>
</dbReference>
<evidence type="ECO:0000259" key="1">
    <source>
        <dbReference type="Pfam" id="PF01243"/>
    </source>
</evidence>
<dbReference type="Proteomes" id="UP001162834">
    <property type="component" value="Chromosome"/>
</dbReference>
<dbReference type="PANTHER" id="PTHR42815">
    <property type="entry name" value="FAD-BINDING, PUTATIVE (AFU_ORTHOLOGUE AFUA_6G07600)-RELATED"/>
    <property type="match status" value="1"/>
</dbReference>
<accession>A0A9E6Y1G8</accession>
<dbReference type="InterPro" id="IPR024029">
    <property type="entry name" value="Pyridox_Oxase_FMN-dep"/>
</dbReference>
<organism evidence="2 3">
    <name type="scientific">Capillimicrobium parvum</name>
    <dbReference type="NCBI Taxonomy" id="2884022"/>
    <lineage>
        <taxon>Bacteria</taxon>
        <taxon>Bacillati</taxon>
        <taxon>Actinomycetota</taxon>
        <taxon>Thermoleophilia</taxon>
        <taxon>Solirubrobacterales</taxon>
        <taxon>Capillimicrobiaceae</taxon>
        <taxon>Capillimicrobium</taxon>
    </lineage>
</organism>
<dbReference type="NCBIfam" id="TIGR04025">
    <property type="entry name" value="PPOX_FMN_DR2398"/>
    <property type="match status" value="1"/>
</dbReference>
<keyword evidence="3" id="KW-1185">Reference proteome</keyword>
<evidence type="ECO:0000313" key="3">
    <source>
        <dbReference type="Proteomes" id="UP001162834"/>
    </source>
</evidence>
<dbReference type="EMBL" id="CP087164">
    <property type="protein sequence ID" value="UGS38013.1"/>
    <property type="molecule type" value="Genomic_DNA"/>
</dbReference>
<dbReference type="Gene3D" id="2.30.110.10">
    <property type="entry name" value="Electron Transport, Fmn-binding Protein, Chain A"/>
    <property type="match status" value="1"/>
</dbReference>
<evidence type="ECO:0000313" key="2">
    <source>
        <dbReference type="EMBL" id="UGS38013.1"/>
    </source>
</evidence>
<dbReference type="Pfam" id="PF01243">
    <property type="entry name" value="PNPOx_N"/>
    <property type="match status" value="1"/>
</dbReference>
<dbReference type="PANTHER" id="PTHR42815:SF2">
    <property type="entry name" value="FAD-BINDING, PUTATIVE (AFU_ORTHOLOGUE AFUA_6G07600)-RELATED"/>
    <property type="match status" value="1"/>
</dbReference>
<feature type="domain" description="Pyridoxamine 5'-phosphate oxidase N-terminal" evidence="1">
    <location>
        <begin position="36"/>
        <end position="135"/>
    </location>
</feature>
<dbReference type="KEGG" id="sbae:DSM104329_04435"/>
<reference evidence="2" key="1">
    <citation type="journal article" date="2022" name="Int. J. Syst. Evol. Microbiol.">
        <title>Pseudomonas aegrilactucae sp. nov. and Pseudomonas morbosilactucae sp. nov., pathogens causing bacterial rot of lettuce in Japan.</title>
        <authorList>
            <person name="Sawada H."/>
            <person name="Fujikawa T."/>
            <person name="Satou M."/>
        </authorList>
    </citation>
    <scope>NUCLEOTIDE SEQUENCE</scope>
    <source>
        <strain evidence="2">0166_1</strain>
    </source>
</reference>